<dbReference type="OrthoDB" id="9805474at2"/>
<evidence type="ECO:0000313" key="3">
    <source>
        <dbReference type="EMBL" id="TCP99021.1"/>
    </source>
</evidence>
<dbReference type="Gene3D" id="3.40.50.2300">
    <property type="match status" value="4"/>
</dbReference>
<gene>
    <name evidence="3" type="ORF">EDD79_103823</name>
</gene>
<sequence>MKKYYKILSLALALLFITNFSYINVQAYSSSTLETKTVLFINSYHSGYKWSDDIFDGIKSVLNSDYANIKLQVEYMDTQRVVDSQYLQLLLDTYRYKFSDRNFDLIISSDDAAFEFLLKYGDQLFPNTPVVFCGVNYFEQQMINNHSSYTGVVEGFDIGATIDTAIKLHPETKTVYYVVDDTTTGVSIMREFSNVIPEYSDRLDFIKLDEENLREIINSVNSLPQNSIILYLIYFKDNQGNHYDYYEAVSMIEQNCSIPIYSVWNFTLGHGIVGGKLTSGFYQGKTAAEIAIRILNGEHPSNIPVVTEKTTSYEFDFKQLEKHNIPLELLPQNSIVINVAKPSKKQILILNSYNKGLKWTDDLELGIKSKLDASMDNIEFTYEFMDVQRNTDPVYLQHLYELLIRKYKNKQFDLVISTDDVAFNFVKMYHDKIFKNVPAIFCGVNYFEESMIENHDLFTGVVESYDLKGTIDVALQINSKVNNIIVINDTTVTGQANRKNLDLILPFYNDVVSFEIWDNYNMPEIQEKVKTINHDSIILLLSFNRDKSNNNFSYDESISLISKNASVPIYGVWDFYLGKGLLGGVLTSGFTHGQTVGDMAISILSGEKPSEIPVVIDSPNIYMFDYSVLKKFNLSMRNLPNGSIVINKPNSIIDYYTNNKKVFVSLVSIFTSLCIIVLLMYINIRSRKIAEEKERYFALTDSLTGVPNRRAGIEHLNKQIKKSQESTFQTTICFIDVNDLKVINDTFGHREGDNLLTVVCQLIKSTLREVDMLCRFAGDEFLIIFDDLSLEEAKNTLELIITSIEEYNLTGSSPYNISISYGFSQYQEDCESIDDLIEKADNAMYENKSSNRNLL</sequence>
<name>A0A4R2TAW3_9FIRM</name>
<evidence type="ECO:0000259" key="2">
    <source>
        <dbReference type="PROSITE" id="PS50887"/>
    </source>
</evidence>
<dbReference type="NCBIfam" id="TIGR00254">
    <property type="entry name" value="GGDEF"/>
    <property type="match status" value="1"/>
</dbReference>
<dbReference type="Pfam" id="PF04392">
    <property type="entry name" value="ABC_sub_bind"/>
    <property type="match status" value="1"/>
</dbReference>
<proteinExistence type="predicted"/>
<protein>
    <submittedName>
        <fullName evidence="3">Diguanylate cyclase (GGDEF)-like protein</fullName>
    </submittedName>
</protein>
<comment type="caution">
    <text evidence="3">The sequence shown here is derived from an EMBL/GenBank/DDBJ whole genome shotgun (WGS) entry which is preliminary data.</text>
</comment>
<keyword evidence="4" id="KW-1185">Reference proteome</keyword>
<reference evidence="3 4" key="1">
    <citation type="submission" date="2019-03" db="EMBL/GenBank/DDBJ databases">
        <title>Genomic Encyclopedia of Type Strains, Phase IV (KMG-IV): sequencing the most valuable type-strain genomes for metagenomic binning, comparative biology and taxonomic classification.</title>
        <authorList>
            <person name="Goeker M."/>
        </authorList>
    </citation>
    <scope>NUCLEOTIDE SEQUENCE [LARGE SCALE GENOMIC DNA]</scope>
    <source>
        <strain evidence="3 4">DSM 100013</strain>
    </source>
</reference>
<dbReference type="CDD" id="cd01949">
    <property type="entry name" value="GGDEF"/>
    <property type="match status" value="1"/>
</dbReference>
<dbReference type="InterPro" id="IPR050469">
    <property type="entry name" value="Diguanylate_Cyclase"/>
</dbReference>
<keyword evidence="1" id="KW-0472">Membrane</keyword>
<accession>A0A4R2TAW3</accession>
<dbReference type="EMBL" id="SLYC01000038">
    <property type="protein sequence ID" value="TCP99021.1"/>
    <property type="molecule type" value="Genomic_DNA"/>
</dbReference>
<dbReference type="PANTHER" id="PTHR45138">
    <property type="entry name" value="REGULATORY COMPONENTS OF SENSORY TRANSDUCTION SYSTEM"/>
    <property type="match status" value="1"/>
</dbReference>
<keyword evidence="1" id="KW-0812">Transmembrane</keyword>
<dbReference type="InterPro" id="IPR007487">
    <property type="entry name" value="ABC_transpt-TYRBP-like"/>
</dbReference>
<dbReference type="Pfam" id="PF00990">
    <property type="entry name" value="GGDEF"/>
    <property type="match status" value="1"/>
</dbReference>
<dbReference type="GO" id="GO:0043709">
    <property type="term" value="P:cell adhesion involved in single-species biofilm formation"/>
    <property type="evidence" value="ECO:0007669"/>
    <property type="project" value="TreeGrafter"/>
</dbReference>
<keyword evidence="1" id="KW-1133">Transmembrane helix</keyword>
<evidence type="ECO:0000313" key="4">
    <source>
        <dbReference type="Proteomes" id="UP000295504"/>
    </source>
</evidence>
<organism evidence="3 4">
    <name type="scientific">Serpentinicella alkaliphila</name>
    <dbReference type="NCBI Taxonomy" id="1734049"/>
    <lineage>
        <taxon>Bacteria</taxon>
        <taxon>Bacillati</taxon>
        <taxon>Bacillota</taxon>
        <taxon>Clostridia</taxon>
        <taxon>Peptostreptococcales</taxon>
        <taxon>Natronincolaceae</taxon>
        <taxon>Serpentinicella</taxon>
    </lineage>
</organism>
<dbReference type="InterPro" id="IPR043128">
    <property type="entry name" value="Rev_trsase/Diguanyl_cyclase"/>
</dbReference>
<dbReference type="AlphaFoldDB" id="A0A4R2TAW3"/>
<dbReference type="RefSeq" id="WP_132849296.1">
    <property type="nucleotide sequence ID" value="NZ_CP058648.1"/>
</dbReference>
<dbReference type="PROSITE" id="PS50887">
    <property type="entry name" value="GGDEF"/>
    <property type="match status" value="1"/>
</dbReference>
<dbReference type="GO" id="GO:0052621">
    <property type="term" value="F:diguanylate cyclase activity"/>
    <property type="evidence" value="ECO:0007669"/>
    <property type="project" value="TreeGrafter"/>
</dbReference>
<dbReference type="SUPFAM" id="SSF55073">
    <property type="entry name" value="Nucleotide cyclase"/>
    <property type="match status" value="1"/>
</dbReference>
<dbReference type="Proteomes" id="UP000295504">
    <property type="component" value="Unassembled WGS sequence"/>
</dbReference>
<feature type="domain" description="GGDEF" evidence="2">
    <location>
        <begin position="728"/>
        <end position="855"/>
    </location>
</feature>
<dbReference type="Gene3D" id="3.30.70.270">
    <property type="match status" value="1"/>
</dbReference>
<dbReference type="SMART" id="SM00267">
    <property type="entry name" value="GGDEF"/>
    <property type="match status" value="1"/>
</dbReference>
<dbReference type="GO" id="GO:0005886">
    <property type="term" value="C:plasma membrane"/>
    <property type="evidence" value="ECO:0007669"/>
    <property type="project" value="TreeGrafter"/>
</dbReference>
<evidence type="ECO:0000256" key="1">
    <source>
        <dbReference type="SAM" id="Phobius"/>
    </source>
</evidence>
<dbReference type="InterPro" id="IPR000160">
    <property type="entry name" value="GGDEF_dom"/>
</dbReference>
<dbReference type="PANTHER" id="PTHR45138:SF23">
    <property type="entry name" value="SIGNALING PROTEIN"/>
    <property type="match status" value="1"/>
</dbReference>
<dbReference type="GO" id="GO:1902201">
    <property type="term" value="P:negative regulation of bacterial-type flagellum-dependent cell motility"/>
    <property type="evidence" value="ECO:0007669"/>
    <property type="project" value="TreeGrafter"/>
</dbReference>
<dbReference type="InterPro" id="IPR029787">
    <property type="entry name" value="Nucleotide_cyclase"/>
</dbReference>
<feature type="transmembrane region" description="Helical" evidence="1">
    <location>
        <begin position="662"/>
        <end position="684"/>
    </location>
</feature>